<feature type="region of interest" description="Disordered" evidence="1">
    <location>
        <begin position="1"/>
        <end position="40"/>
    </location>
</feature>
<feature type="region of interest" description="Disordered" evidence="1">
    <location>
        <begin position="83"/>
        <end position="132"/>
    </location>
</feature>
<keyword evidence="3" id="KW-1185">Reference proteome</keyword>
<feature type="compositionally biased region" description="Pro residues" evidence="1">
    <location>
        <begin position="17"/>
        <end position="32"/>
    </location>
</feature>
<feature type="compositionally biased region" description="Basic residues" evidence="1">
    <location>
        <begin position="114"/>
        <end position="131"/>
    </location>
</feature>
<protein>
    <submittedName>
        <fullName evidence="2">Uncharacterized protein</fullName>
    </submittedName>
</protein>
<dbReference type="Proteomes" id="UP000027195">
    <property type="component" value="Unassembled WGS sequence"/>
</dbReference>
<evidence type="ECO:0000313" key="2">
    <source>
        <dbReference type="EMBL" id="KDQ12923.1"/>
    </source>
</evidence>
<evidence type="ECO:0000256" key="1">
    <source>
        <dbReference type="SAM" id="MobiDB-lite"/>
    </source>
</evidence>
<reference evidence="3" key="1">
    <citation type="journal article" date="2014" name="Proc. Natl. Acad. Sci. U.S.A.">
        <title>Extensive sampling of basidiomycete genomes demonstrates inadequacy of the white-rot/brown-rot paradigm for wood decay fungi.</title>
        <authorList>
            <person name="Riley R."/>
            <person name="Salamov A.A."/>
            <person name="Brown D.W."/>
            <person name="Nagy L.G."/>
            <person name="Floudas D."/>
            <person name="Held B.W."/>
            <person name="Levasseur A."/>
            <person name="Lombard V."/>
            <person name="Morin E."/>
            <person name="Otillar R."/>
            <person name="Lindquist E.A."/>
            <person name="Sun H."/>
            <person name="LaButti K.M."/>
            <person name="Schmutz J."/>
            <person name="Jabbour D."/>
            <person name="Luo H."/>
            <person name="Baker S.E."/>
            <person name="Pisabarro A.G."/>
            <person name="Walton J.D."/>
            <person name="Blanchette R.A."/>
            <person name="Henrissat B."/>
            <person name="Martin F."/>
            <person name="Cullen D."/>
            <person name="Hibbett D.S."/>
            <person name="Grigoriev I.V."/>
        </authorList>
    </citation>
    <scope>NUCLEOTIDE SEQUENCE [LARGE SCALE GENOMIC DNA]</scope>
    <source>
        <strain evidence="3">FD-172 SS1</strain>
    </source>
</reference>
<proteinExistence type="predicted"/>
<organism evidence="2 3">
    <name type="scientific">Botryobasidium botryosum (strain FD-172 SS1)</name>
    <dbReference type="NCBI Taxonomy" id="930990"/>
    <lineage>
        <taxon>Eukaryota</taxon>
        <taxon>Fungi</taxon>
        <taxon>Dikarya</taxon>
        <taxon>Basidiomycota</taxon>
        <taxon>Agaricomycotina</taxon>
        <taxon>Agaricomycetes</taxon>
        <taxon>Cantharellales</taxon>
        <taxon>Botryobasidiaceae</taxon>
        <taxon>Botryobasidium</taxon>
    </lineage>
</organism>
<dbReference type="AlphaFoldDB" id="A0A067MAZ2"/>
<name>A0A067MAZ2_BOTB1</name>
<evidence type="ECO:0000313" key="3">
    <source>
        <dbReference type="Proteomes" id="UP000027195"/>
    </source>
</evidence>
<dbReference type="HOGENOM" id="CLU_1660445_0_0_1"/>
<gene>
    <name evidence="2" type="ORF">BOTBODRAFT_176059</name>
</gene>
<dbReference type="InParanoid" id="A0A067MAZ2"/>
<accession>A0A067MAZ2</accession>
<sequence>MAAPRSCATPTTTSAIPLPPQPTQFPPYPNPTPFSSQPMQFLPSSAHQHWAFPTQPYTFAVPWNYAPTFPYSHIPFTAAPNSRVYQPPPVPQQQVLDNPRLPESGNLTLESQRQRPKGTKVKRVLNPRRTQRPVVLAPSQHVHLHQVARKLLRVEHTDP</sequence>
<dbReference type="EMBL" id="KL198047">
    <property type="protein sequence ID" value="KDQ12923.1"/>
    <property type="molecule type" value="Genomic_DNA"/>
</dbReference>